<organism evidence="1 2">
    <name type="scientific">Arthrobacter livingstonensis</name>
    <dbReference type="NCBI Taxonomy" id="670078"/>
    <lineage>
        <taxon>Bacteria</taxon>
        <taxon>Bacillati</taxon>
        <taxon>Actinomycetota</taxon>
        <taxon>Actinomycetes</taxon>
        <taxon>Micrococcales</taxon>
        <taxon>Micrococcaceae</taxon>
        <taxon>Arthrobacter</taxon>
    </lineage>
</organism>
<evidence type="ECO:0000313" key="2">
    <source>
        <dbReference type="Proteomes" id="UP000247832"/>
    </source>
</evidence>
<evidence type="ECO:0000313" key="1">
    <source>
        <dbReference type="EMBL" id="PYI66254.1"/>
    </source>
</evidence>
<comment type="caution">
    <text evidence="1">The sequence shown here is derived from an EMBL/GenBank/DDBJ whole genome shotgun (WGS) entry which is preliminary data.</text>
</comment>
<gene>
    <name evidence="1" type="ORF">CVV68_14575</name>
</gene>
<name>A0A2V5L7H6_9MICC</name>
<keyword evidence="2" id="KW-1185">Reference proteome</keyword>
<reference evidence="1 2" key="1">
    <citation type="submission" date="2018-05" db="EMBL/GenBank/DDBJ databases">
        <title>Genetic diversity of glacier-inhabiting Cryobacterium bacteria in China and description of Cryobacterium mengkeensis sp. nov. and Arthrobacter glacialis sp. nov.</title>
        <authorList>
            <person name="Liu Q."/>
            <person name="Xin Y.-H."/>
        </authorList>
    </citation>
    <scope>NUCLEOTIDE SEQUENCE [LARGE SCALE GENOMIC DNA]</scope>
    <source>
        <strain evidence="1 2">LI2</strain>
    </source>
</reference>
<proteinExistence type="predicted"/>
<accession>A0A2V5L7H6</accession>
<dbReference type="EMBL" id="QJVD01000016">
    <property type="protein sequence ID" value="PYI66254.1"/>
    <property type="molecule type" value="Genomic_DNA"/>
</dbReference>
<dbReference type="Proteomes" id="UP000247832">
    <property type="component" value="Unassembled WGS sequence"/>
</dbReference>
<protein>
    <submittedName>
        <fullName evidence="1">Uncharacterized protein</fullName>
    </submittedName>
</protein>
<sequence>MQYSGSVGGVYEYKVQGMHYNSCPNQAYTCENPRIYVPAPYIYRAPALSGNQTILHMTNLYRLINGAWVVVDTHSELRTLRAGTTGGYVRAEDFYQGQTGAFRIIVAISWLNPAQTRILGTRYVIYSQLGDYQCVGRSTAQCSAGNGYVFL</sequence>
<dbReference type="AlphaFoldDB" id="A0A2V5L7H6"/>